<feature type="compositionally biased region" description="Basic and acidic residues" evidence="1">
    <location>
        <begin position="48"/>
        <end position="61"/>
    </location>
</feature>
<evidence type="ECO:0000313" key="3">
    <source>
        <dbReference type="Proteomes" id="UP000050525"/>
    </source>
</evidence>
<comment type="caution">
    <text evidence="2">The sequence shown here is derived from an EMBL/GenBank/DDBJ whole genome shotgun (WGS) entry which is preliminary data.</text>
</comment>
<dbReference type="EMBL" id="AKHW03005917">
    <property type="protein sequence ID" value="KYO25125.1"/>
    <property type="molecule type" value="Genomic_DNA"/>
</dbReference>
<gene>
    <name evidence="2" type="ORF">Y1Q_0001760</name>
</gene>
<name>A0A151MKR1_ALLMI</name>
<organism evidence="2 3">
    <name type="scientific">Alligator mississippiensis</name>
    <name type="common">American alligator</name>
    <dbReference type="NCBI Taxonomy" id="8496"/>
    <lineage>
        <taxon>Eukaryota</taxon>
        <taxon>Metazoa</taxon>
        <taxon>Chordata</taxon>
        <taxon>Craniata</taxon>
        <taxon>Vertebrata</taxon>
        <taxon>Euteleostomi</taxon>
        <taxon>Archelosauria</taxon>
        <taxon>Archosauria</taxon>
        <taxon>Crocodylia</taxon>
        <taxon>Alligatoridae</taxon>
        <taxon>Alligatorinae</taxon>
        <taxon>Alligator</taxon>
    </lineage>
</organism>
<keyword evidence="3" id="KW-1185">Reference proteome</keyword>
<sequence>MSSFYLQREGAWHDKFRTQQFPAPLPLAWRELVNGPLTRGGEHCSSCKQKEHHQTTREVSGRKPWRRRHKDLAISMEISFRQDGAMTRGR</sequence>
<reference evidence="2 3" key="1">
    <citation type="journal article" date="2012" name="Genome Biol.">
        <title>Sequencing three crocodilian genomes to illuminate the evolution of archosaurs and amniotes.</title>
        <authorList>
            <person name="St John J.A."/>
            <person name="Braun E.L."/>
            <person name="Isberg S.R."/>
            <person name="Miles L.G."/>
            <person name="Chong A.Y."/>
            <person name="Gongora J."/>
            <person name="Dalzell P."/>
            <person name="Moran C."/>
            <person name="Bed'hom B."/>
            <person name="Abzhanov A."/>
            <person name="Burgess S.C."/>
            <person name="Cooksey A.M."/>
            <person name="Castoe T.A."/>
            <person name="Crawford N.G."/>
            <person name="Densmore L.D."/>
            <person name="Drew J.C."/>
            <person name="Edwards S.V."/>
            <person name="Faircloth B.C."/>
            <person name="Fujita M.K."/>
            <person name="Greenwold M.J."/>
            <person name="Hoffmann F.G."/>
            <person name="Howard J.M."/>
            <person name="Iguchi T."/>
            <person name="Janes D.E."/>
            <person name="Khan S.Y."/>
            <person name="Kohno S."/>
            <person name="de Koning A.J."/>
            <person name="Lance S.L."/>
            <person name="McCarthy F.M."/>
            <person name="McCormack J.E."/>
            <person name="Merchant M.E."/>
            <person name="Peterson D.G."/>
            <person name="Pollock D.D."/>
            <person name="Pourmand N."/>
            <person name="Raney B.J."/>
            <person name="Roessler K.A."/>
            <person name="Sanford J.R."/>
            <person name="Sawyer R.H."/>
            <person name="Schmidt C.J."/>
            <person name="Triplett E.W."/>
            <person name="Tuberville T.D."/>
            <person name="Venegas-Anaya M."/>
            <person name="Howard J.T."/>
            <person name="Jarvis E.D."/>
            <person name="Guillette L.J.Jr."/>
            <person name="Glenn T.C."/>
            <person name="Green R.E."/>
            <person name="Ray D.A."/>
        </authorList>
    </citation>
    <scope>NUCLEOTIDE SEQUENCE [LARGE SCALE GENOMIC DNA]</scope>
    <source>
        <strain evidence="2">KSC_2009_1</strain>
    </source>
</reference>
<evidence type="ECO:0000313" key="2">
    <source>
        <dbReference type="EMBL" id="KYO25125.1"/>
    </source>
</evidence>
<proteinExistence type="predicted"/>
<dbReference type="AlphaFoldDB" id="A0A151MKR1"/>
<feature type="region of interest" description="Disordered" evidence="1">
    <location>
        <begin position="41"/>
        <end position="66"/>
    </location>
</feature>
<dbReference type="Proteomes" id="UP000050525">
    <property type="component" value="Unassembled WGS sequence"/>
</dbReference>
<evidence type="ECO:0000256" key="1">
    <source>
        <dbReference type="SAM" id="MobiDB-lite"/>
    </source>
</evidence>
<protein>
    <submittedName>
        <fullName evidence="2">Uncharacterized protein</fullName>
    </submittedName>
</protein>
<accession>A0A151MKR1</accession>